<evidence type="ECO:0000256" key="9">
    <source>
        <dbReference type="RuleBase" id="RU003945"/>
    </source>
</evidence>
<evidence type="ECO:0000313" key="14">
    <source>
        <dbReference type="Proteomes" id="UP000886741"/>
    </source>
</evidence>
<feature type="transmembrane region" description="Helical" evidence="11">
    <location>
        <begin position="192"/>
        <end position="215"/>
    </location>
</feature>
<comment type="subcellular location">
    <subcellularLocation>
        <location evidence="1">Cell membrane</location>
        <topology evidence="1">Multi-pass membrane protein</topology>
    </subcellularLocation>
    <subcellularLocation>
        <location evidence="9">Membrane</location>
        <topology evidence="9">Multi-pass membrane protein</topology>
    </subcellularLocation>
</comment>
<evidence type="ECO:0000259" key="12">
    <source>
        <dbReference type="Pfam" id="PF02096"/>
    </source>
</evidence>
<keyword evidence="2" id="KW-0813">Transport</keyword>
<feature type="domain" description="Membrane insertase YidC/Oxa/ALB C-terminal" evidence="12">
    <location>
        <begin position="26"/>
        <end position="291"/>
    </location>
</feature>
<dbReference type="AlphaFoldDB" id="A0A9D1JSM7"/>
<feature type="transmembrane region" description="Helical" evidence="11">
    <location>
        <begin position="26"/>
        <end position="46"/>
    </location>
</feature>
<dbReference type="GO" id="GO:0032977">
    <property type="term" value="F:membrane insertase activity"/>
    <property type="evidence" value="ECO:0007669"/>
    <property type="project" value="InterPro"/>
</dbReference>
<keyword evidence="3" id="KW-1003">Cell membrane</keyword>
<feature type="coiled-coil region" evidence="10">
    <location>
        <begin position="300"/>
        <end position="327"/>
    </location>
</feature>
<evidence type="ECO:0000256" key="5">
    <source>
        <dbReference type="ARBA" id="ARBA00022927"/>
    </source>
</evidence>
<evidence type="ECO:0000313" key="13">
    <source>
        <dbReference type="EMBL" id="HIS64420.1"/>
    </source>
</evidence>
<keyword evidence="4 9" id="KW-0812">Transmembrane</keyword>
<proteinExistence type="inferred from homology"/>
<dbReference type="InterPro" id="IPR047196">
    <property type="entry name" value="YidC_ALB_C"/>
</dbReference>
<dbReference type="InterPro" id="IPR001708">
    <property type="entry name" value="YidC/ALB3/OXA1/COX18"/>
</dbReference>
<keyword evidence="5" id="KW-0653">Protein transport</keyword>
<evidence type="ECO:0000256" key="8">
    <source>
        <dbReference type="ARBA" id="ARBA00023186"/>
    </source>
</evidence>
<keyword evidence="10" id="KW-0175">Coiled coil</keyword>
<protein>
    <submittedName>
        <fullName evidence="13">YidC/Oxa1 family membrane protein insertase</fullName>
    </submittedName>
</protein>
<evidence type="ECO:0000256" key="6">
    <source>
        <dbReference type="ARBA" id="ARBA00022989"/>
    </source>
</evidence>
<name>A0A9D1JSM7_9FIRM</name>
<dbReference type="PANTHER" id="PTHR12428:SF65">
    <property type="entry name" value="CYTOCHROME C OXIDASE ASSEMBLY PROTEIN COX18, MITOCHONDRIAL"/>
    <property type="match status" value="1"/>
</dbReference>
<comment type="caution">
    <text evidence="13">The sequence shown here is derived from an EMBL/GenBank/DDBJ whole genome shotgun (WGS) entry which is preliminary data.</text>
</comment>
<evidence type="ECO:0000256" key="3">
    <source>
        <dbReference type="ARBA" id="ARBA00022475"/>
    </source>
</evidence>
<dbReference type="GO" id="GO:0015031">
    <property type="term" value="P:protein transport"/>
    <property type="evidence" value="ECO:0007669"/>
    <property type="project" value="UniProtKB-KW"/>
</dbReference>
<keyword evidence="6 11" id="KW-1133">Transmembrane helix</keyword>
<evidence type="ECO:0000256" key="4">
    <source>
        <dbReference type="ARBA" id="ARBA00022692"/>
    </source>
</evidence>
<sequence length="411" mass="46717">MTSIADIIRIPFGYMLEFLYNFSGNYGLALILFGIAIKLILLPVSAKSKKSMMKMSRMAPRVKALEAKYGDDKTKYQMEVMKLYKKEGVSTTGGCLWAFVPLLILIPLYQVIREPMVYMMHLSREQATEIVNIVGQHVELGGNTYYHQLAAASYLGEYVNEVKAAIPALANVDLSPINFNFLGINLGKIPTWQFWTVTGWAEIGLFLMPVISAASQWFSMVVMQKFNASVATNNRGEQDNDAASAVNQSMKTMNFIMPIMSLWIGFSMPAGMSVYWITQGLFGLVQEFFLTKHYRKVYDAEDEIRRQEYAEEEAREAEKERLRAERRAKLGDVADPNTSKKKLAAKEKAERANHVEGKLTAEQKEALRLAKEKADEERHFSGIEDRPYCRGRAYQAQRYGRNTSEPILEEE</sequence>
<dbReference type="EMBL" id="DVJJ01000053">
    <property type="protein sequence ID" value="HIS64420.1"/>
    <property type="molecule type" value="Genomic_DNA"/>
</dbReference>
<gene>
    <name evidence="13" type="ORF">IAA83_03490</name>
</gene>
<evidence type="ECO:0000256" key="7">
    <source>
        <dbReference type="ARBA" id="ARBA00023136"/>
    </source>
</evidence>
<evidence type="ECO:0000256" key="1">
    <source>
        <dbReference type="ARBA" id="ARBA00004651"/>
    </source>
</evidence>
<feature type="transmembrane region" description="Helical" evidence="11">
    <location>
        <begin position="255"/>
        <end position="277"/>
    </location>
</feature>
<reference evidence="13" key="2">
    <citation type="journal article" date="2021" name="PeerJ">
        <title>Extensive microbial diversity within the chicken gut microbiome revealed by metagenomics and culture.</title>
        <authorList>
            <person name="Gilroy R."/>
            <person name="Ravi A."/>
            <person name="Getino M."/>
            <person name="Pursley I."/>
            <person name="Horton D.L."/>
            <person name="Alikhan N.F."/>
            <person name="Baker D."/>
            <person name="Gharbi K."/>
            <person name="Hall N."/>
            <person name="Watson M."/>
            <person name="Adriaenssens E.M."/>
            <person name="Foster-Nyarko E."/>
            <person name="Jarju S."/>
            <person name="Secka A."/>
            <person name="Antonio M."/>
            <person name="Oren A."/>
            <person name="Chaudhuri R.R."/>
            <person name="La Ragione R."/>
            <person name="Hildebrand F."/>
            <person name="Pallen M.J."/>
        </authorList>
    </citation>
    <scope>NUCLEOTIDE SEQUENCE</scope>
    <source>
        <strain evidence="13">ChiBcec16-1751</strain>
    </source>
</reference>
<dbReference type="GO" id="GO:0005886">
    <property type="term" value="C:plasma membrane"/>
    <property type="evidence" value="ECO:0007669"/>
    <property type="project" value="UniProtKB-SubCell"/>
</dbReference>
<evidence type="ECO:0000256" key="11">
    <source>
        <dbReference type="SAM" id="Phobius"/>
    </source>
</evidence>
<keyword evidence="8" id="KW-0143">Chaperone</keyword>
<keyword evidence="7 11" id="KW-0472">Membrane</keyword>
<dbReference type="CDD" id="cd20070">
    <property type="entry name" value="5TM_YidC_Alb3"/>
    <property type="match status" value="1"/>
</dbReference>
<comment type="similarity">
    <text evidence="9">Belongs to the OXA1/ALB3/YidC family.</text>
</comment>
<organism evidence="13 14">
    <name type="scientific">Candidatus Avoscillospira avistercoris</name>
    <dbReference type="NCBI Taxonomy" id="2840707"/>
    <lineage>
        <taxon>Bacteria</taxon>
        <taxon>Bacillati</taxon>
        <taxon>Bacillota</taxon>
        <taxon>Clostridia</taxon>
        <taxon>Eubacteriales</taxon>
        <taxon>Oscillospiraceae</taxon>
        <taxon>Oscillospiraceae incertae sedis</taxon>
        <taxon>Candidatus Avoscillospira</taxon>
    </lineage>
</organism>
<dbReference type="Pfam" id="PF02096">
    <property type="entry name" value="60KD_IMP"/>
    <property type="match status" value="1"/>
</dbReference>
<feature type="transmembrane region" description="Helical" evidence="11">
    <location>
        <begin position="88"/>
        <end position="112"/>
    </location>
</feature>
<dbReference type="InterPro" id="IPR028055">
    <property type="entry name" value="YidC/Oxa/ALB_C"/>
</dbReference>
<reference evidence="13" key="1">
    <citation type="submission" date="2020-10" db="EMBL/GenBank/DDBJ databases">
        <authorList>
            <person name="Gilroy R."/>
        </authorList>
    </citation>
    <scope>NUCLEOTIDE SEQUENCE</scope>
    <source>
        <strain evidence="13">ChiBcec16-1751</strain>
    </source>
</reference>
<accession>A0A9D1JSM7</accession>
<dbReference type="NCBIfam" id="TIGR03592">
    <property type="entry name" value="yidC_oxa1_cterm"/>
    <property type="match status" value="1"/>
</dbReference>
<dbReference type="Proteomes" id="UP000886741">
    <property type="component" value="Unassembled WGS sequence"/>
</dbReference>
<evidence type="ECO:0000256" key="10">
    <source>
        <dbReference type="SAM" id="Coils"/>
    </source>
</evidence>
<dbReference type="GO" id="GO:0051205">
    <property type="term" value="P:protein insertion into membrane"/>
    <property type="evidence" value="ECO:0007669"/>
    <property type="project" value="TreeGrafter"/>
</dbReference>
<dbReference type="PANTHER" id="PTHR12428">
    <property type="entry name" value="OXA1"/>
    <property type="match status" value="1"/>
</dbReference>
<evidence type="ECO:0000256" key="2">
    <source>
        <dbReference type="ARBA" id="ARBA00022448"/>
    </source>
</evidence>